<dbReference type="AlphaFoldDB" id="A0AAJ1TYI0"/>
<protein>
    <submittedName>
        <fullName evidence="1">Uncharacterized protein</fullName>
    </submittedName>
</protein>
<accession>A0AAJ1TYI0</accession>
<dbReference type="Proteomes" id="UP001223420">
    <property type="component" value="Unassembled WGS sequence"/>
</dbReference>
<proteinExistence type="predicted"/>
<organism evidence="1 2">
    <name type="scientific">Methylobacterium brachiatum</name>
    <dbReference type="NCBI Taxonomy" id="269660"/>
    <lineage>
        <taxon>Bacteria</taxon>
        <taxon>Pseudomonadati</taxon>
        <taxon>Pseudomonadota</taxon>
        <taxon>Alphaproteobacteria</taxon>
        <taxon>Hyphomicrobiales</taxon>
        <taxon>Methylobacteriaceae</taxon>
        <taxon>Methylobacterium</taxon>
    </lineage>
</organism>
<reference evidence="1" key="1">
    <citation type="submission" date="2023-07" db="EMBL/GenBank/DDBJ databases">
        <title>Genomic Encyclopedia of Type Strains, Phase IV (KMG-IV): sequencing the most valuable type-strain genomes for metagenomic binning, comparative biology and taxonomic classification.</title>
        <authorList>
            <person name="Goeker M."/>
        </authorList>
    </citation>
    <scope>NUCLEOTIDE SEQUENCE</scope>
    <source>
        <strain evidence="1">DSM 19569</strain>
    </source>
</reference>
<evidence type="ECO:0000313" key="2">
    <source>
        <dbReference type="Proteomes" id="UP001223420"/>
    </source>
</evidence>
<sequence length="70" mass="7525">MLSWTPATATAGAGLRGAAEAGGARAAAPSVASRAAVIIEVRKECLLSYRHWERWHLTEPRKVQVIPRSS</sequence>
<name>A0AAJ1TYI0_9HYPH</name>
<dbReference type="EMBL" id="JAUSWL010000021">
    <property type="protein sequence ID" value="MDQ0547069.1"/>
    <property type="molecule type" value="Genomic_DNA"/>
</dbReference>
<evidence type="ECO:0000313" key="1">
    <source>
        <dbReference type="EMBL" id="MDQ0547069.1"/>
    </source>
</evidence>
<comment type="caution">
    <text evidence="1">The sequence shown here is derived from an EMBL/GenBank/DDBJ whole genome shotgun (WGS) entry which is preliminary data.</text>
</comment>
<gene>
    <name evidence="1" type="ORF">QO001_006024</name>
</gene>